<dbReference type="AlphaFoldDB" id="B7B891"/>
<gene>
    <name evidence="1" type="ORF">PRABACTJOHN_01241</name>
</gene>
<protein>
    <submittedName>
        <fullName evidence="1">Uncharacterized protein</fullName>
    </submittedName>
</protein>
<reference evidence="1 2" key="2">
    <citation type="submission" date="2008-10" db="EMBL/GenBank/DDBJ databases">
        <authorList>
            <person name="Fulton L."/>
            <person name="Clifton S."/>
            <person name="Fulton B."/>
            <person name="Xu J."/>
            <person name="Minx P."/>
            <person name="Pepin K.H."/>
            <person name="Johnson M."/>
            <person name="Bhonagiri V."/>
            <person name="Nash W.E."/>
            <person name="Mardis E.R."/>
            <person name="Wilson R.K."/>
        </authorList>
    </citation>
    <scope>NUCLEOTIDE SEQUENCE [LARGE SCALE GENOMIC DNA]</scope>
    <source>
        <strain evidence="1 2">DSM 18315</strain>
    </source>
</reference>
<reference evidence="1 2" key="1">
    <citation type="submission" date="2008-10" db="EMBL/GenBank/DDBJ databases">
        <title>Draft genome sequence of Parabacteroides johnsonii (DSM 18315).</title>
        <authorList>
            <person name="Sudarsanam P."/>
            <person name="Ley R."/>
            <person name="Guruge J."/>
            <person name="Turnbaugh P.J."/>
            <person name="Mahowald M."/>
            <person name="Liep D."/>
            <person name="Gordon J."/>
        </authorList>
    </citation>
    <scope>NUCLEOTIDE SEQUENCE [LARGE SCALE GENOMIC DNA]</scope>
    <source>
        <strain evidence="1 2">DSM 18315</strain>
    </source>
</reference>
<dbReference type="Proteomes" id="UP000005510">
    <property type="component" value="Unassembled WGS sequence"/>
</dbReference>
<comment type="caution">
    <text evidence="1">The sequence shown here is derived from an EMBL/GenBank/DDBJ whole genome shotgun (WGS) entry which is preliminary data.</text>
</comment>
<proteinExistence type="predicted"/>
<dbReference type="HOGENOM" id="CLU_3203056_0_0_10"/>
<name>B7B891_9BACT</name>
<evidence type="ECO:0000313" key="1">
    <source>
        <dbReference type="EMBL" id="EEC97349.1"/>
    </source>
</evidence>
<accession>B7B891</accession>
<organism evidence="1 2">
    <name type="scientific">Parabacteroides johnsonii DSM 18315</name>
    <dbReference type="NCBI Taxonomy" id="537006"/>
    <lineage>
        <taxon>Bacteria</taxon>
        <taxon>Pseudomonadati</taxon>
        <taxon>Bacteroidota</taxon>
        <taxon>Bacteroidia</taxon>
        <taxon>Bacteroidales</taxon>
        <taxon>Tannerellaceae</taxon>
        <taxon>Parabacteroides</taxon>
    </lineage>
</organism>
<sequence>MTTTESPVISTIILVGGKRICFTDSVFALSNYFTPLSNFLTSVAK</sequence>
<dbReference type="EMBL" id="ABYH01000103">
    <property type="protein sequence ID" value="EEC97349.1"/>
    <property type="molecule type" value="Genomic_DNA"/>
</dbReference>
<dbReference type="STRING" id="537006.PRABACTJOHN_01241"/>
<evidence type="ECO:0000313" key="2">
    <source>
        <dbReference type="Proteomes" id="UP000005510"/>
    </source>
</evidence>